<dbReference type="Proteomes" id="UP000886501">
    <property type="component" value="Unassembled WGS sequence"/>
</dbReference>
<protein>
    <submittedName>
        <fullName evidence="1">Uncharacterized protein</fullName>
    </submittedName>
</protein>
<name>A0ACB6Z9P1_THEGA</name>
<accession>A0ACB6Z9P1</accession>
<dbReference type="EMBL" id="MU118064">
    <property type="protein sequence ID" value="KAF9646222.1"/>
    <property type="molecule type" value="Genomic_DNA"/>
</dbReference>
<organism evidence="1 2">
    <name type="scientific">Thelephora ganbajun</name>
    <name type="common">Ganba fungus</name>
    <dbReference type="NCBI Taxonomy" id="370292"/>
    <lineage>
        <taxon>Eukaryota</taxon>
        <taxon>Fungi</taxon>
        <taxon>Dikarya</taxon>
        <taxon>Basidiomycota</taxon>
        <taxon>Agaricomycotina</taxon>
        <taxon>Agaricomycetes</taxon>
        <taxon>Thelephorales</taxon>
        <taxon>Thelephoraceae</taxon>
        <taxon>Thelephora</taxon>
    </lineage>
</organism>
<sequence length="887" mass="97551">MVGCRSCLPFPDLLQPFVSLSTHSFSYLTTATLGACSVEMQPSQFEIQREVENLRDIKRRSSAGGPGALVLDPDLPNQSALSAAQLNYWDPSQTASSSSSSAEESGSSADDHDDGSDGGDPTSLFWVPARLHPEIAPAEFRAFIKEHARTPVDGSSTLDRSFSTSSSGLGRKKSMLNREYKPSVNDGIENEGHVVPLRRNKSSYYNVGPQLSISDLQKLDELAEEASQSDDPSKLRSVLRRSLSLNMSPSVIDQMDMPDLGDEADAPIIVPRPGQILRRSARTKIRKPGQTGEGAHRFQTTRSRRISNSRGSPANTHPDQELSLPDFDPKLPLEPDGPPGPTTRTARPESYSDEAFIYDAYATDDPADIVPVLVSQPPPDERPPSPPSIAEFEPQHPSPVQPHNVPTSPTPTLHHPQPLHHLTPTNEPQHPSRTPSPDASSATLVEAPQRSPEPYQSAPIPSPPPPQDRKERDKGKKGGFFGWGGEKGKKGSKEKEKDSSFLGSLFGGSKKKQEEYTGTGLGSGSGRETAAALLGASKSKSRAPSPTLQAGGPYARYPIHVERAIYRLSHIKLANPRRPLYEQVLISNLMFWYLGVINNKGQTNGTGQNQSQAKEPQQQQHGTGQHTQGGQDTTSNPEKERKEQEEREQAERERIEVEKEREKEREREKESLAQQQQPAQKREQKRGPLTKPAPGPPGQRKAEMPVRGPQYEMQHRVMEQEYGGYDPRNPPQNRQGPMPYNPAPQQLVQPQLQIANNMMYYNPNNPPGPNGPSQRSSSPQLPPGAMPPMNPDQAQWKSQGGPRRSRSPPQISYGQNPMMEKVVAGRTPSRSLSASATQQQMGENPGFQHQPNGKLRKGTSAHAVMNPAQRGEDDSPLAMWQQQQRRK</sequence>
<comment type="caution">
    <text evidence="1">The sequence shown here is derived from an EMBL/GenBank/DDBJ whole genome shotgun (WGS) entry which is preliminary data.</text>
</comment>
<reference evidence="1" key="1">
    <citation type="submission" date="2019-10" db="EMBL/GenBank/DDBJ databases">
        <authorList>
            <consortium name="DOE Joint Genome Institute"/>
            <person name="Kuo A."/>
            <person name="Miyauchi S."/>
            <person name="Kiss E."/>
            <person name="Drula E."/>
            <person name="Kohler A."/>
            <person name="Sanchez-Garcia M."/>
            <person name="Andreopoulos B."/>
            <person name="Barry K.W."/>
            <person name="Bonito G."/>
            <person name="Buee M."/>
            <person name="Carver A."/>
            <person name="Chen C."/>
            <person name="Cichocki N."/>
            <person name="Clum A."/>
            <person name="Culley D."/>
            <person name="Crous P.W."/>
            <person name="Fauchery L."/>
            <person name="Girlanda M."/>
            <person name="Hayes R."/>
            <person name="Keri Z."/>
            <person name="Labutti K."/>
            <person name="Lipzen A."/>
            <person name="Lombard V."/>
            <person name="Magnuson J."/>
            <person name="Maillard F."/>
            <person name="Morin E."/>
            <person name="Murat C."/>
            <person name="Nolan M."/>
            <person name="Ohm R."/>
            <person name="Pangilinan J."/>
            <person name="Pereira M."/>
            <person name="Perotto S."/>
            <person name="Peter M."/>
            <person name="Riley R."/>
            <person name="Sitrit Y."/>
            <person name="Stielow B."/>
            <person name="Szollosi G."/>
            <person name="Zifcakova L."/>
            <person name="Stursova M."/>
            <person name="Spatafora J.W."/>
            <person name="Tedersoo L."/>
            <person name="Vaario L.-M."/>
            <person name="Yamada A."/>
            <person name="Yan M."/>
            <person name="Wang P."/>
            <person name="Xu J."/>
            <person name="Bruns T."/>
            <person name="Baldrian P."/>
            <person name="Vilgalys R."/>
            <person name="Henrissat B."/>
            <person name="Grigoriev I.V."/>
            <person name="Hibbett D."/>
            <person name="Nagy L.G."/>
            <person name="Martin F.M."/>
        </authorList>
    </citation>
    <scope>NUCLEOTIDE SEQUENCE</scope>
    <source>
        <strain evidence="1">P2</strain>
    </source>
</reference>
<evidence type="ECO:0000313" key="1">
    <source>
        <dbReference type="EMBL" id="KAF9646222.1"/>
    </source>
</evidence>
<gene>
    <name evidence="1" type="ORF">BDM02DRAFT_270811</name>
</gene>
<evidence type="ECO:0000313" key="2">
    <source>
        <dbReference type="Proteomes" id="UP000886501"/>
    </source>
</evidence>
<proteinExistence type="predicted"/>
<keyword evidence="2" id="KW-1185">Reference proteome</keyword>
<reference evidence="1" key="2">
    <citation type="journal article" date="2020" name="Nat. Commun.">
        <title>Large-scale genome sequencing of mycorrhizal fungi provides insights into the early evolution of symbiotic traits.</title>
        <authorList>
            <person name="Miyauchi S."/>
            <person name="Kiss E."/>
            <person name="Kuo A."/>
            <person name="Drula E."/>
            <person name="Kohler A."/>
            <person name="Sanchez-Garcia M."/>
            <person name="Morin E."/>
            <person name="Andreopoulos B."/>
            <person name="Barry K.W."/>
            <person name="Bonito G."/>
            <person name="Buee M."/>
            <person name="Carver A."/>
            <person name="Chen C."/>
            <person name="Cichocki N."/>
            <person name="Clum A."/>
            <person name="Culley D."/>
            <person name="Crous P.W."/>
            <person name="Fauchery L."/>
            <person name="Girlanda M."/>
            <person name="Hayes R.D."/>
            <person name="Keri Z."/>
            <person name="LaButti K."/>
            <person name="Lipzen A."/>
            <person name="Lombard V."/>
            <person name="Magnuson J."/>
            <person name="Maillard F."/>
            <person name="Murat C."/>
            <person name="Nolan M."/>
            <person name="Ohm R.A."/>
            <person name="Pangilinan J."/>
            <person name="Pereira M.F."/>
            <person name="Perotto S."/>
            <person name="Peter M."/>
            <person name="Pfister S."/>
            <person name="Riley R."/>
            <person name="Sitrit Y."/>
            <person name="Stielow J.B."/>
            <person name="Szollosi G."/>
            <person name="Zifcakova L."/>
            <person name="Stursova M."/>
            <person name="Spatafora J.W."/>
            <person name="Tedersoo L."/>
            <person name="Vaario L.M."/>
            <person name="Yamada A."/>
            <person name="Yan M."/>
            <person name="Wang P."/>
            <person name="Xu J."/>
            <person name="Bruns T."/>
            <person name="Baldrian P."/>
            <person name="Vilgalys R."/>
            <person name="Dunand C."/>
            <person name="Henrissat B."/>
            <person name="Grigoriev I.V."/>
            <person name="Hibbett D."/>
            <person name="Nagy L.G."/>
            <person name="Martin F.M."/>
        </authorList>
    </citation>
    <scope>NUCLEOTIDE SEQUENCE</scope>
    <source>
        <strain evidence="1">P2</strain>
    </source>
</reference>